<dbReference type="GO" id="GO:0071051">
    <property type="term" value="P:poly(A)-dependent snoRNA 3'-end processing"/>
    <property type="evidence" value="ECO:0007669"/>
    <property type="project" value="TreeGrafter"/>
</dbReference>
<feature type="domain" description="S1 motif" evidence="6">
    <location>
        <begin position="59"/>
        <end position="130"/>
    </location>
</feature>
<dbReference type="PROSITE" id="PS50084">
    <property type="entry name" value="KH_TYPE_1"/>
    <property type="match status" value="1"/>
</dbReference>
<protein>
    <recommendedName>
        <fullName evidence="5">Exosome complex component Rrp4</fullName>
    </recommendedName>
</protein>
<dbReference type="Gene3D" id="3.30.1370.10">
    <property type="entry name" value="K Homology domain, type 1"/>
    <property type="match status" value="1"/>
</dbReference>
<dbReference type="PROSITE" id="PS50126">
    <property type="entry name" value="S1"/>
    <property type="match status" value="1"/>
</dbReference>
<dbReference type="PANTHER" id="PTHR21321:SF4">
    <property type="entry name" value="EXOSOME COMPLEX COMPONENT RRP4"/>
    <property type="match status" value="1"/>
</dbReference>
<evidence type="ECO:0000256" key="3">
    <source>
        <dbReference type="ARBA" id="ARBA00022835"/>
    </source>
</evidence>
<dbReference type="CDD" id="cd05789">
    <property type="entry name" value="S1_Rrp4"/>
    <property type="match status" value="1"/>
</dbReference>
<dbReference type="GO" id="GO:0000467">
    <property type="term" value="P:exonucleolytic trimming to generate mature 3'-end of 5.8S rRNA from tricistronic rRNA transcript (SSU-rRNA, 5.8S rRNA, LSU-rRNA)"/>
    <property type="evidence" value="ECO:0007669"/>
    <property type="project" value="TreeGrafter"/>
</dbReference>
<dbReference type="EMBL" id="MSDW01000001">
    <property type="protein sequence ID" value="OKY78464.1"/>
    <property type="molecule type" value="Genomic_DNA"/>
</dbReference>
<dbReference type="GO" id="GO:0034475">
    <property type="term" value="P:U4 snRNA 3'-end processing"/>
    <property type="evidence" value="ECO:0007669"/>
    <property type="project" value="TreeGrafter"/>
</dbReference>
<evidence type="ECO:0000256" key="1">
    <source>
        <dbReference type="ARBA" id="ARBA00009155"/>
    </source>
</evidence>
<dbReference type="SUPFAM" id="SSF50249">
    <property type="entry name" value="Nucleic acid-binding proteins"/>
    <property type="match status" value="1"/>
</dbReference>
<evidence type="ECO:0000256" key="2">
    <source>
        <dbReference type="ARBA" id="ARBA00022490"/>
    </source>
</evidence>
<keyword evidence="8" id="KW-1185">Reference proteome</keyword>
<dbReference type="InterPro" id="IPR012340">
    <property type="entry name" value="NA-bd_OB-fold"/>
</dbReference>
<evidence type="ECO:0000256" key="4">
    <source>
        <dbReference type="ARBA" id="ARBA00022884"/>
    </source>
</evidence>
<dbReference type="Pfam" id="PF22625">
    <property type="entry name" value="ECR1_N_2"/>
    <property type="match status" value="1"/>
</dbReference>
<evidence type="ECO:0000313" key="8">
    <source>
        <dbReference type="Proteomes" id="UP000185744"/>
    </source>
</evidence>
<reference evidence="7" key="1">
    <citation type="submission" date="2016-12" db="EMBL/GenBank/DDBJ databases">
        <title>Discovery of methanogenic haloarchaea.</title>
        <authorList>
            <person name="Sorokin D.Y."/>
            <person name="Makarova K.S."/>
            <person name="Abbas B."/>
            <person name="Ferrer M."/>
            <person name="Golyshin P.N."/>
        </authorList>
    </citation>
    <scope>NUCLEOTIDE SEQUENCE [LARGE SCALE GENOMIC DNA]</scope>
    <source>
        <strain evidence="7">HMET1</strain>
    </source>
</reference>
<comment type="function">
    <text evidence="5">Non-catalytic component of the exosome, which is a complex involved in RNA degradation. Increases the RNA binding and the efficiency of RNA degradation. Confers strong poly(A) specificity to the exosome.</text>
</comment>
<dbReference type="InterPro" id="IPR003029">
    <property type="entry name" value="S1_domain"/>
</dbReference>
<dbReference type="Pfam" id="PF15985">
    <property type="entry name" value="KH_6"/>
    <property type="match status" value="1"/>
</dbReference>
<dbReference type="InterPro" id="IPR054371">
    <property type="entry name" value="RRP4_N"/>
</dbReference>
<comment type="similarity">
    <text evidence="1 5">Belongs to the RRP4 family.</text>
</comment>
<dbReference type="SMART" id="SM00316">
    <property type="entry name" value="S1"/>
    <property type="match status" value="1"/>
</dbReference>
<dbReference type="HAMAP" id="MF_00623">
    <property type="entry name" value="Exosome_Rrp4"/>
    <property type="match status" value="1"/>
</dbReference>
<evidence type="ECO:0000256" key="5">
    <source>
        <dbReference type="HAMAP-Rule" id="MF_00623"/>
    </source>
</evidence>
<keyword evidence="4 5" id="KW-0694">RNA-binding</keyword>
<dbReference type="GO" id="GO:0008143">
    <property type="term" value="F:poly(A) binding"/>
    <property type="evidence" value="ECO:0007669"/>
    <property type="project" value="InterPro"/>
</dbReference>
<accession>A0A1Q6DVS7</accession>
<dbReference type="SUPFAM" id="SSF110324">
    <property type="entry name" value="Ribosomal L27 protein-like"/>
    <property type="match status" value="1"/>
</dbReference>
<dbReference type="Proteomes" id="UP000185744">
    <property type="component" value="Unassembled WGS sequence"/>
</dbReference>
<dbReference type="SMART" id="SM00322">
    <property type="entry name" value="KH"/>
    <property type="match status" value="1"/>
</dbReference>
<dbReference type="SUPFAM" id="SSF54791">
    <property type="entry name" value="Eukaryotic type KH-domain (KH-domain type I)"/>
    <property type="match status" value="1"/>
</dbReference>
<dbReference type="AlphaFoldDB" id="A0A1Q6DVS7"/>
<sequence length="219" mass="24720">MPERKTVVPGELIGRDKKAGENTYRDGDSVYASVYGFKNDKGREVEVLPIRSSYIPNEGDKVIGIVTDVNFNCWYLDINSPYDARLPISLHPEYIETGDLEQHLRIDDAVIVEVTEVDKEKNVSAKMDEKGLKKLESGRIIEISPPKVPRVIGKNASMISMLKRETNCDLYVGQNGRIWVSGSECRVNDAINAIKMIEKKSNISGLTDKIRNYLKEEEE</sequence>
<comment type="subcellular location">
    <subcellularLocation>
        <location evidence="5">Cytoplasm</location>
    </subcellularLocation>
</comment>
<dbReference type="CDD" id="cd22524">
    <property type="entry name" value="KH-I_Rrp4_prokar"/>
    <property type="match status" value="1"/>
</dbReference>
<dbReference type="STRING" id="1903181.BTN85_0955"/>
<dbReference type="Gene3D" id="2.40.50.100">
    <property type="match status" value="1"/>
</dbReference>
<gene>
    <name evidence="5" type="primary">rrp4</name>
    <name evidence="7" type="ORF">BTN85_0955</name>
</gene>
<evidence type="ECO:0000259" key="6">
    <source>
        <dbReference type="PROSITE" id="PS50126"/>
    </source>
</evidence>
<dbReference type="InterPro" id="IPR023474">
    <property type="entry name" value="Rrp4"/>
</dbReference>
<name>A0A1Q6DVS7_METT1</name>
<evidence type="ECO:0000313" key="7">
    <source>
        <dbReference type="EMBL" id="OKY78464.1"/>
    </source>
</evidence>
<dbReference type="NCBIfam" id="NF003181">
    <property type="entry name" value="PRK04163.1-1"/>
    <property type="match status" value="1"/>
</dbReference>
<comment type="caution">
    <text evidence="7">The sequence shown here is derived from an EMBL/GenBank/DDBJ whole genome shotgun (WGS) entry which is preliminary data.</text>
</comment>
<organism evidence="7 8">
    <name type="scientific">Methanohalarchaeum thermophilum</name>
    <dbReference type="NCBI Taxonomy" id="1903181"/>
    <lineage>
        <taxon>Archaea</taxon>
        <taxon>Methanobacteriati</taxon>
        <taxon>Methanobacteriota</taxon>
        <taxon>Methanonatronarchaeia</taxon>
        <taxon>Methanonatronarchaeales</taxon>
        <taxon>Methanonatronarchaeaceae</taxon>
        <taxon>Candidatus Methanohalarchaeum</taxon>
    </lineage>
</organism>
<dbReference type="InterPro" id="IPR004087">
    <property type="entry name" value="KH_dom"/>
</dbReference>
<dbReference type="InterPro" id="IPR004088">
    <property type="entry name" value="KH_dom_type_1"/>
</dbReference>
<keyword evidence="3 5" id="KW-0271">Exosome</keyword>
<dbReference type="GO" id="GO:0000178">
    <property type="term" value="C:exosome (RNase complex)"/>
    <property type="evidence" value="ECO:0007669"/>
    <property type="project" value="UniProtKB-KW"/>
</dbReference>
<proteinExistence type="inferred from homology"/>
<comment type="subunit">
    <text evidence="5">Component of the archaeal exosome complex. Forms a trimer of Rrp4 and/or Csl4 subunits. The trimer associates with an hexameric ring-like arrangement composed of 3 Rrp41-Rrp42 heterodimers.</text>
</comment>
<dbReference type="PANTHER" id="PTHR21321">
    <property type="entry name" value="PNAS-3 RELATED"/>
    <property type="match status" value="1"/>
</dbReference>
<dbReference type="GO" id="GO:0071034">
    <property type="term" value="P:CUT catabolic process"/>
    <property type="evidence" value="ECO:0007669"/>
    <property type="project" value="TreeGrafter"/>
</dbReference>
<keyword evidence="2 5" id="KW-0963">Cytoplasm</keyword>
<dbReference type="InterPro" id="IPR048565">
    <property type="entry name" value="S1_RRP4"/>
</dbReference>
<dbReference type="InParanoid" id="A0A1Q6DVS7"/>
<dbReference type="Pfam" id="PF00575">
    <property type="entry name" value="S1"/>
    <property type="match status" value="1"/>
</dbReference>
<dbReference type="Gene3D" id="2.40.50.140">
    <property type="entry name" value="Nucleic acid-binding proteins"/>
    <property type="match status" value="1"/>
</dbReference>
<dbReference type="GO" id="GO:0005737">
    <property type="term" value="C:cytoplasm"/>
    <property type="evidence" value="ECO:0007669"/>
    <property type="project" value="UniProtKB-SubCell"/>
</dbReference>
<dbReference type="InterPro" id="IPR036612">
    <property type="entry name" value="KH_dom_type_1_sf"/>
</dbReference>
<dbReference type="InterPro" id="IPR026699">
    <property type="entry name" value="Exosome_RNA_bind1/RRP40/RRP4"/>
</dbReference>